<reference evidence="13" key="1">
    <citation type="submission" date="2021-09" db="EMBL/GenBank/DDBJ databases">
        <authorList>
            <person name="Martin H S."/>
        </authorList>
    </citation>
    <scope>NUCLEOTIDE SEQUENCE</scope>
</reference>
<comment type="catalytic activity">
    <reaction evidence="6">
        <text>a 1,3-diacyl-sn-glycerol + H2O = a 1-acyl-sn-glycerol + a fatty acid + H(+)</text>
        <dbReference type="Rhea" id="RHEA:38503"/>
        <dbReference type="ChEBI" id="CHEBI:15377"/>
        <dbReference type="ChEBI" id="CHEBI:15378"/>
        <dbReference type="ChEBI" id="CHEBI:28868"/>
        <dbReference type="ChEBI" id="CHEBI:64683"/>
        <dbReference type="ChEBI" id="CHEBI:77272"/>
    </reaction>
</comment>
<keyword evidence="14" id="KW-1185">Reference proteome</keyword>
<gene>
    <name evidence="13" type="ORF">DCHRY22_LOCUS969</name>
</gene>
<evidence type="ECO:0000313" key="14">
    <source>
        <dbReference type="Proteomes" id="UP000789524"/>
    </source>
</evidence>
<comment type="catalytic activity">
    <reaction evidence="8">
        <text>1-octadecanoyl-2-(4Z,7Z,10Z,13Z,16Z,19Z-docosahexaenoyl)-sn-glycerol + H2O = 2-(4Z,7Z,10Z,13Z,16Z,19Z-docosahexaenoyl)-glycerol + octadecanoate + H(+)</text>
        <dbReference type="Rhea" id="RHEA:77107"/>
        <dbReference type="ChEBI" id="CHEBI:15377"/>
        <dbReference type="ChEBI" id="CHEBI:15378"/>
        <dbReference type="ChEBI" id="CHEBI:25629"/>
        <dbReference type="ChEBI" id="CHEBI:77129"/>
        <dbReference type="ChEBI" id="CHEBI:186738"/>
    </reaction>
</comment>
<sequence>MLHFYFNKNLIFLIESKFFPILSYKSQVKITPHYSVKTVANLSYRIYGEAAKDGDQSPILLLHGLLGCKKHWDSIGKTMMNVTKRSVLSVDLRNHGDSPHINSHKYEDLTADILKLYEKLNIEKAYLVGHSMGGRASMSVSLLAPPKVAGLLVIDISPTSTARDFSEGFPTILAAMKKINFKKHKSIKEAKEDTRKELESTINNELLLKAVLSNVKMKSDHTIGWACNLDILIRHFKYISSFPKSLRKKTYYGPTLFIGDDLPSIREMFPRAVITYIPQTGHNIHVEDPKTFLELVIAFMKSQE</sequence>
<evidence type="ECO:0000256" key="6">
    <source>
        <dbReference type="ARBA" id="ARBA00043742"/>
    </source>
</evidence>
<dbReference type="SUPFAM" id="SSF53474">
    <property type="entry name" value="alpha/beta-Hydrolases"/>
    <property type="match status" value="1"/>
</dbReference>
<dbReference type="GO" id="GO:0005739">
    <property type="term" value="C:mitochondrion"/>
    <property type="evidence" value="ECO:0007669"/>
    <property type="project" value="TreeGrafter"/>
</dbReference>
<dbReference type="InterPro" id="IPR029058">
    <property type="entry name" value="AB_hydrolase_fold"/>
</dbReference>
<comment type="caution">
    <text evidence="13">The sequence shown here is derived from an EMBL/GenBank/DDBJ whole genome shotgun (WGS) entry which is preliminary data.</text>
</comment>
<evidence type="ECO:0000256" key="11">
    <source>
        <dbReference type="ARBA" id="ARBA00048919"/>
    </source>
</evidence>
<proteinExistence type="inferred from homology"/>
<evidence type="ECO:0000256" key="8">
    <source>
        <dbReference type="ARBA" id="ARBA00048283"/>
    </source>
</evidence>
<dbReference type="Proteomes" id="UP000789524">
    <property type="component" value="Unassembled WGS sequence"/>
</dbReference>
<dbReference type="PANTHER" id="PTHR46118:SF4">
    <property type="entry name" value="PROTEIN ABHD11"/>
    <property type="match status" value="1"/>
</dbReference>
<evidence type="ECO:0000256" key="9">
    <source>
        <dbReference type="ARBA" id="ARBA00048504"/>
    </source>
</evidence>
<comment type="catalytic activity">
    <reaction evidence="11">
        <text>1-octadecanoyl-2-(5Z,8Z,11Z,14Z-eicosatetraenoyl)-sn-glycerol + H2O = 2-(5Z,8Z,11Z,14Z-eicosatetraenoyl)-glycerol + octadecanoate + H(+)</text>
        <dbReference type="Rhea" id="RHEA:38507"/>
        <dbReference type="ChEBI" id="CHEBI:15377"/>
        <dbReference type="ChEBI" id="CHEBI:15378"/>
        <dbReference type="ChEBI" id="CHEBI:25629"/>
        <dbReference type="ChEBI" id="CHEBI:52392"/>
        <dbReference type="ChEBI" id="CHEBI:75728"/>
    </reaction>
</comment>
<comment type="similarity">
    <text evidence="1">Belongs to the AB hydrolase superfamily.</text>
</comment>
<dbReference type="Gene3D" id="3.40.50.1820">
    <property type="entry name" value="alpha/beta hydrolase"/>
    <property type="match status" value="1"/>
</dbReference>
<evidence type="ECO:0000259" key="12">
    <source>
        <dbReference type="Pfam" id="PF00561"/>
    </source>
</evidence>
<evidence type="ECO:0000256" key="4">
    <source>
        <dbReference type="ARBA" id="ARBA00042703"/>
    </source>
</evidence>
<accession>A0A8J2QBL5</accession>
<dbReference type="EC" id="3.1.1.116" evidence="3"/>
<evidence type="ECO:0000256" key="2">
    <source>
        <dbReference type="ARBA" id="ARBA00022801"/>
    </source>
</evidence>
<comment type="catalytic activity">
    <reaction evidence="10">
        <text>1-octadecanoyl-2-(9Z-octadecenoyl)-sn-glycerol + H2O = 2-(9Z-octadecenoyl)-glycerol + octadecanoate + H(+)</text>
        <dbReference type="Rhea" id="RHEA:77103"/>
        <dbReference type="ChEBI" id="CHEBI:15377"/>
        <dbReference type="ChEBI" id="CHEBI:15378"/>
        <dbReference type="ChEBI" id="CHEBI:25629"/>
        <dbReference type="ChEBI" id="CHEBI:73990"/>
        <dbReference type="ChEBI" id="CHEBI:75468"/>
    </reaction>
</comment>
<dbReference type="Pfam" id="PF00561">
    <property type="entry name" value="Abhydrolase_1"/>
    <property type="match status" value="1"/>
</dbReference>
<dbReference type="AlphaFoldDB" id="A0A8J2QBL5"/>
<keyword evidence="2" id="KW-0378">Hydrolase</keyword>
<dbReference type="OrthoDB" id="8119704at2759"/>
<evidence type="ECO:0000256" key="10">
    <source>
        <dbReference type="ARBA" id="ARBA00048513"/>
    </source>
</evidence>
<name>A0A8J2QBL5_9NEOP</name>
<organism evidence="13 14">
    <name type="scientific">Danaus chrysippus</name>
    <name type="common">African queen</name>
    <dbReference type="NCBI Taxonomy" id="151541"/>
    <lineage>
        <taxon>Eukaryota</taxon>
        <taxon>Metazoa</taxon>
        <taxon>Ecdysozoa</taxon>
        <taxon>Arthropoda</taxon>
        <taxon>Hexapoda</taxon>
        <taxon>Insecta</taxon>
        <taxon>Pterygota</taxon>
        <taxon>Neoptera</taxon>
        <taxon>Endopterygota</taxon>
        <taxon>Lepidoptera</taxon>
        <taxon>Glossata</taxon>
        <taxon>Ditrysia</taxon>
        <taxon>Papilionoidea</taxon>
        <taxon>Nymphalidae</taxon>
        <taxon>Danainae</taxon>
        <taxon>Danaini</taxon>
        <taxon>Danaina</taxon>
        <taxon>Danaus</taxon>
        <taxon>Anosia</taxon>
    </lineage>
</organism>
<comment type="catalytic activity">
    <reaction evidence="5">
        <text>a 1,2-diacyl-sn-glycerol + H2O = a 2-acylglycerol + a fatty acid + H(+)</text>
        <dbReference type="Rhea" id="RHEA:33275"/>
        <dbReference type="ChEBI" id="CHEBI:15377"/>
        <dbReference type="ChEBI" id="CHEBI:15378"/>
        <dbReference type="ChEBI" id="CHEBI:17389"/>
        <dbReference type="ChEBI" id="CHEBI:17815"/>
        <dbReference type="ChEBI" id="CHEBI:28868"/>
        <dbReference type="EC" id="3.1.1.116"/>
    </reaction>
</comment>
<evidence type="ECO:0000256" key="1">
    <source>
        <dbReference type="ARBA" id="ARBA00008645"/>
    </source>
</evidence>
<protein>
    <recommendedName>
        <fullName evidence="7">sn-1-specific diacylglycerol lipase ABHD11</fullName>
        <ecNumber evidence="3">3.1.1.116</ecNumber>
    </recommendedName>
    <alternativeName>
        <fullName evidence="4">Alpha/beta hydrolase domain-containing protein 11</fullName>
    </alternativeName>
</protein>
<dbReference type="PANTHER" id="PTHR46118">
    <property type="entry name" value="PROTEIN ABHD11"/>
    <property type="match status" value="1"/>
</dbReference>
<evidence type="ECO:0000256" key="7">
    <source>
        <dbReference type="ARBA" id="ARBA00044064"/>
    </source>
</evidence>
<dbReference type="EMBL" id="CAKASE010000043">
    <property type="protein sequence ID" value="CAG9559025.1"/>
    <property type="molecule type" value="Genomic_DNA"/>
</dbReference>
<evidence type="ECO:0000256" key="3">
    <source>
        <dbReference type="ARBA" id="ARBA00026104"/>
    </source>
</evidence>
<evidence type="ECO:0000256" key="5">
    <source>
        <dbReference type="ARBA" id="ARBA00043667"/>
    </source>
</evidence>
<comment type="catalytic activity">
    <reaction evidence="9">
        <text>1,2-didecanoylglycerol + H2O = decanoylglycerol + decanoate + H(+)</text>
        <dbReference type="Rhea" id="RHEA:48596"/>
        <dbReference type="ChEBI" id="CHEBI:11152"/>
        <dbReference type="ChEBI" id="CHEBI:15377"/>
        <dbReference type="ChEBI" id="CHEBI:15378"/>
        <dbReference type="ChEBI" id="CHEBI:27689"/>
        <dbReference type="ChEBI" id="CHEBI:90605"/>
    </reaction>
</comment>
<evidence type="ECO:0000313" key="13">
    <source>
        <dbReference type="EMBL" id="CAG9559025.1"/>
    </source>
</evidence>
<feature type="domain" description="AB hydrolase-1" evidence="12">
    <location>
        <begin position="58"/>
        <end position="247"/>
    </location>
</feature>
<dbReference type="GO" id="GO:0052689">
    <property type="term" value="F:carboxylic ester hydrolase activity"/>
    <property type="evidence" value="ECO:0007669"/>
    <property type="project" value="TreeGrafter"/>
</dbReference>
<dbReference type="InterPro" id="IPR000073">
    <property type="entry name" value="AB_hydrolase_1"/>
</dbReference>